<keyword evidence="6 10" id="KW-0407">Ion channel</keyword>
<accession>A0A0N8NTF4</accession>
<keyword evidence="10" id="KW-0406">Ion transport</keyword>
<keyword evidence="3 10" id="KW-0812">Transmembrane</keyword>
<dbReference type="GO" id="GO:0140114">
    <property type="term" value="P:cellular detoxification of fluoride"/>
    <property type="evidence" value="ECO:0007669"/>
    <property type="project" value="UniProtKB-UniRule"/>
</dbReference>
<dbReference type="GO" id="GO:0005886">
    <property type="term" value="C:plasma membrane"/>
    <property type="evidence" value="ECO:0007669"/>
    <property type="project" value="UniProtKB-SubCell"/>
</dbReference>
<keyword evidence="10" id="KW-0813">Transport</keyword>
<dbReference type="HAMAP" id="MF_00454">
    <property type="entry name" value="FluC"/>
    <property type="match status" value="1"/>
</dbReference>
<proteinExistence type="inferred from homology"/>
<keyword evidence="10" id="KW-0479">Metal-binding</keyword>
<comment type="similarity">
    <text evidence="7 10">Belongs to the fluoride channel Fluc/FEX (TC 1.A.43) family.</text>
</comment>
<evidence type="ECO:0000256" key="4">
    <source>
        <dbReference type="ARBA" id="ARBA00022989"/>
    </source>
</evidence>
<feature type="binding site" evidence="10">
    <location>
        <position position="76"/>
    </location>
    <ligand>
        <name>Na(+)</name>
        <dbReference type="ChEBI" id="CHEBI:29101"/>
        <note>structural</note>
    </ligand>
</feature>
<evidence type="ECO:0000256" key="2">
    <source>
        <dbReference type="ARBA" id="ARBA00022475"/>
    </source>
</evidence>
<feature type="transmembrane region" description="Helical" evidence="10">
    <location>
        <begin position="36"/>
        <end position="56"/>
    </location>
</feature>
<keyword evidence="10" id="KW-0915">Sodium</keyword>
<feature type="binding site" evidence="10">
    <location>
        <position position="73"/>
    </location>
    <ligand>
        <name>Na(+)</name>
        <dbReference type="ChEBI" id="CHEBI:29101"/>
        <note>structural</note>
    </ligand>
</feature>
<keyword evidence="2 10" id="KW-1003">Cell membrane</keyword>
<dbReference type="InterPro" id="IPR003691">
    <property type="entry name" value="FluC"/>
</dbReference>
<name>A0A0N8NTF4_9CLOT</name>
<evidence type="ECO:0000256" key="10">
    <source>
        <dbReference type="HAMAP-Rule" id="MF_00454"/>
    </source>
</evidence>
<feature type="transmembrane region" description="Helical" evidence="10">
    <location>
        <begin position="98"/>
        <end position="119"/>
    </location>
</feature>
<dbReference type="PANTHER" id="PTHR28259">
    <property type="entry name" value="FLUORIDE EXPORT PROTEIN 1-RELATED"/>
    <property type="match status" value="1"/>
</dbReference>
<comment type="catalytic activity">
    <reaction evidence="8">
        <text>fluoride(in) = fluoride(out)</text>
        <dbReference type="Rhea" id="RHEA:76159"/>
        <dbReference type="ChEBI" id="CHEBI:17051"/>
    </reaction>
    <physiologicalReaction direction="left-to-right" evidence="8">
        <dbReference type="Rhea" id="RHEA:76160"/>
    </physiologicalReaction>
</comment>
<evidence type="ECO:0000256" key="7">
    <source>
        <dbReference type="ARBA" id="ARBA00035120"/>
    </source>
</evidence>
<evidence type="ECO:0000256" key="6">
    <source>
        <dbReference type="ARBA" id="ARBA00023303"/>
    </source>
</evidence>
<dbReference type="PANTHER" id="PTHR28259:SF1">
    <property type="entry name" value="FLUORIDE EXPORT PROTEIN 1-RELATED"/>
    <property type="match status" value="1"/>
</dbReference>
<evidence type="ECO:0000313" key="12">
    <source>
        <dbReference type="Proteomes" id="UP000050326"/>
    </source>
</evidence>
<keyword evidence="5 10" id="KW-0472">Membrane</keyword>
<dbReference type="GO" id="GO:0046872">
    <property type="term" value="F:metal ion binding"/>
    <property type="evidence" value="ECO:0007669"/>
    <property type="project" value="UniProtKB-KW"/>
</dbReference>
<dbReference type="EMBL" id="LKET01000029">
    <property type="protein sequence ID" value="KPU44680.1"/>
    <property type="molecule type" value="Genomic_DNA"/>
</dbReference>
<dbReference type="RefSeq" id="WP_054874819.1">
    <property type="nucleotide sequence ID" value="NZ_LKET01000029.1"/>
</dbReference>
<evidence type="ECO:0000256" key="1">
    <source>
        <dbReference type="ARBA" id="ARBA00004651"/>
    </source>
</evidence>
<comment type="subcellular location">
    <subcellularLocation>
        <location evidence="1 10">Cell membrane</location>
        <topology evidence="1 10">Multi-pass membrane protein</topology>
    </subcellularLocation>
</comment>
<dbReference type="NCBIfam" id="TIGR00494">
    <property type="entry name" value="crcB"/>
    <property type="match status" value="1"/>
</dbReference>
<dbReference type="OrthoDB" id="9815830at2"/>
<dbReference type="STRING" id="36849.OXPF_17660"/>
<keyword evidence="12" id="KW-1185">Reference proteome</keyword>
<evidence type="ECO:0000313" key="11">
    <source>
        <dbReference type="EMBL" id="KPU44680.1"/>
    </source>
</evidence>
<dbReference type="GO" id="GO:0062054">
    <property type="term" value="F:fluoride channel activity"/>
    <property type="evidence" value="ECO:0007669"/>
    <property type="project" value="UniProtKB-UniRule"/>
</dbReference>
<comment type="caution">
    <text evidence="11">The sequence shown here is derived from an EMBL/GenBank/DDBJ whole genome shotgun (WGS) entry which is preliminary data.</text>
</comment>
<evidence type="ECO:0000256" key="3">
    <source>
        <dbReference type="ARBA" id="ARBA00022692"/>
    </source>
</evidence>
<sequence length="124" mass="13841">MTIYKILCISCGGFLGSILRYKISSIFPNKSFPAGTVAVNLTGSFFLGMIFSLNSIIEINQYLFLFLTLGFAGAYTTFSTAIFEEHKLLENKEFKKAIIYMTASIALGFICASLGYWLIRLFLV</sequence>
<evidence type="ECO:0000256" key="9">
    <source>
        <dbReference type="ARBA" id="ARBA00049940"/>
    </source>
</evidence>
<dbReference type="AlphaFoldDB" id="A0A0N8NTF4"/>
<protein>
    <recommendedName>
        <fullName evidence="10">Fluoride-specific ion channel FluC</fullName>
    </recommendedName>
</protein>
<evidence type="ECO:0000256" key="8">
    <source>
        <dbReference type="ARBA" id="ARBA00035585"/>
    </source>
</evidence>
<comment type="activity regulation">
    <text evidence="10">Na(+) is not transported, but it plays an essential structural role and its presence is essential for fluoride channel function.</text>
</comment>
<organism evidence="11 12">
    <name type="scientific">Oxobacter pfennigii</name>
    <dbReference type="NCBI Taxonomy" id="36849"/>
    <lineage>
        <taxon>Bacteria</taxon>
        <taxon>Bacillati</taxon>
        <taxon>Bacillota</taxon>
        <taxon>Clostridia</taxon>
        <taxon>Eubacteriales</taxon>
        <taxon>Clostridiaceae</taxon>
        <taxon>Oxobacter</taxon>
    </lineage>
</organism>
<dbReference type="Pfam" id="PF02537">
    <property type="entry name" value="CRCB"/>
    <property type="match status" value="1"/>
</dbReference>
<feature type="transmembrane region" description="Helical" evidence="10">
    <location>
        <begin position="63"/>
        <end position="83"/>
    </location>
</feature>
<keyword evidence="4 10" id="KW-1133">Transmembrane helix</keyword>
<dbReference type="Proteomes" id="UP000050326">
    <property type="component" value="Unassembled WGS sequence"/>
</dbReference>
<reference evidence="11 12" key="1">
    <citation type="submission" date="2015-09" db="EMBL/GenBank/DDBJ databases">
        <title>Genome sequence of Oxobacter pfennigii DSM 3222.</title>
        <authorList>
            <person name="Poehlein A."/>
            <person name="Bengelsdorf F.R."/>
            <person name="Schiel-Bengelsdorf B."/>
            <person name="Duerre P."/>
            <person name="Daniel R."/>
        </authorList>
    </citation>
    <scope>NUCLEOTIDE SEQUENCE [LARGE SCALE GENOMIC DNA]</scope>
    <source>
        <strain evidence="11 12">DSM 3222</strain>
    </source>
</reference>
<gene>
    <name evidence="11" type="primary">crcB_1</name>
    <name evidence="10" type="synonym">crcB</name>
    <name evidence="10" type="synonym">fluC</name>
    <name evidence="11" type="ORF">OXPF_17660</name>
</gene>
<evidence type="ECO:0000256" key="5">
    <source>
        <dbReference type="ARBA" id="ARBA00023136"/>
    </source>
</evidence>
<comment type="function">
    <text evidence="9 10">Fluoride-specific ion channel. Important for reducing fluoride concentration in the cell, thus reducing its toxicity.</text>
</comment>